<keyword evidence="2" id="KW-1185">Reference proteome</keyword>
<name>A0A820U2A6_9BILA</name>
<evidence type="ECO:0000313" key="1">
    <source>
        <dbReference type="EMBL" id="CAF4478518.1"/>
    </source>
</evidence>
<gene>
    <name evidence="1" type="ORF">OVN521_LOCUS39462</name>
</gene>
<proteinExistence type="predicted"/>
<evidence type="ECO:0000313" key="2">
    <source>
        <dbReference type="Proteomes" id="UP000663866"/>
    </source>
</evidence>
<sequence>AQEEVILYNSDGYRALLDLKYGRMGGGYAIPEFGLAYVRDIRFVDKKTGKNRKTDMLVSACYCLTGSPKLYANPTSKIDWETKTLAKFRAFMAAAVANTRGDGSNTYLLLGPIDTGDFGNNVTEIGKIFRRVLMSNLMGSNGPVIKAFEHIWFVSTDTWKNDKFKQLMRSKL</sequence>
<comment type="caution">
    <text evidence="1">The sequence shown here is derived from an EMBL/GenBank/DDBJ whole genome shotgun (WGS) entry which is preliminary data.</text>
</comment>
<organism evidence="1 2">
    <name type="scientific">Rotaria magnacalcarata</name>
    <dbReference type="NCBI Taxonomy" id="392030"/>
    <lineage>
        <taxon>Eukaryota</taxon>
        <taxon>Metazoa</taxon>
        <taxon>Spiralia</taxon>
        <taxon>Gnathifera</taxon>
        <taxon>Rotifera</taxon>
        <taxon>Eurotatoria</taxon>
        <taxon>Bdelloidea</taxon>
        <taxon>Philodinida</taxon>
        <taxon>Philodinidae</taxon>
        <taxon>Rotaria</taxon>
    </lineage>
</organism>
<feature type="non-terminal residue" evidence="1">
    <location>
        <position position="1"/>
    </location>
</feature>
<dbReference type="AlphaFoldDB" id="A0A820U2A6"/>
<dbReference type="Proteomes" id="UP000663866">
    <property type="component" value="Unassembled WGS sequence"/>
</dbReference>
<accession>A0A820U2A6</accession>
<dbReference type="InterPro" id="IPR043472">
    <property type="entry name" value="Macro_dom-like"/>
</dbReference>
<reference evidence="1" key="1">
    <citation type="submission" date="2021-02" db="EMBL/GenBank/DDBJ databases">
        <authorList>
            <person name="Nowell W R."/>
        </authorList>
    </citation>
    <scope>NUCLEOTIDE SEQUENCE</scope>
</reference>
<protein>
    <submittedName>
        <fullName evidence="1">Uncharacterized protein</fullName>
    </submittedName>
</protein>
<dbReference type="Gene3D" id="3.40.220.10">
    <property type="entry name" value="Leucine Aminopeptidase, subunit E, domain 1"/>
    <property type="match status" value="1"/>
</dbReference>
<dbReference type="EMBL" id="CAJOBG010050211">
    <property type="protein sequence ID" value="CAF4478518.1"/>
    <property type="molecule type" value="Genomic_DNA"/>
</dbReference>